<keyword evidence="3" id="KW-1185">Reference proteome</keyword>
<feature type="compositionally biased region" description="Acidic residues" evidence="1">
    <location>
        <begin position="31"/>
        <end position="47"/>
    </location>
</feature>
<feature type="compositionally biased region" description="Basic and acidic residues" evidence="1">
    <location>
        <begin position="18"/>
        <end position="30"/>
    </location>
</feature>
<dbReference type="EMBL" id="FO082272">
    <property type="protein sequence ID" value="CCO66277.1"/>
    <property type="molecule type" value="Genomic_DNA"/>
</dbReference>
<feature type="region of interest" description="Disordered" evidence="1">
    <location>
        <begin position="319"/>
        <end position="361"/>
    </location>
</feature>
<feature type="region of interest" description="Disordered" evidence="1">
    <location>
        <begin position="1"/>
        <end position="65"/>
    </location>
</feature>
<dbReference type="AlphaFoldDB" id="K8F2K8"/>
<dbReference type="KEGG" id="bpg:Bathy07g01840"/>
<dbReference type="GeneID" id="19014673"/>
<gene>
    <name evidence="2" type="ORF">Bathy07g01840</name>
</gene>
<evidence type="ECO:0000313" key="3">
    <source>
        <dbReference type="Proteomes" id="UP000198341"/>
    </source>
</evidence>
<dbReference type="Proteomes" id="UP000198341">
    <property type="component" value="Chromosome 7"/>
</dbReference>
<protein>
    <submittedName>
        <fullName evidence="2">Uncharacterized protein</fullName>
    </submittedName>
</protein>
<feature type="compositionally biased region" description="Low complexity" evidence="1">
    <location>
        <begin position="326"/>
        <end position="345"/>
    </location>
</feature>
<dbReference type="RefSeq" id="XP_007512189.1">
    <property type="nucleotide sequence ID" value="XM_007512127.1"/>
</dbReference>
<sequence length="515" mass="59023">MSPSSSSSFSSTTTFALRDGDGEKSLQRKEEEEEEEEDEEEEEEEEEAARTKSSTGTDEMPWFPENMETRIRDITAEIRKTLVEENGWRRPKIYTRREDTDALKMFDGIEKEIETFKGDAEEWKRVHAVGGADSLGVVYMATGNTRFIDRAAMVASRLKAHSKSKLSKRVRFCLYTDRSLYESWMSKLVETREKVEKEGWDTVGVTDGGGWISPINSRKKYMLGNPFDEVVFYEGLADVLVDEKSVKQVEKSVAKRKSSGEKATNTNLPLIFFLKKIVSLAGAPYARTIFADGDTCSCGDYVGEMFEELEGRFPSDLEVETGKVKSSNSNSNSGSGSSDSDSNSNIIKRQRRKESSAEPVPKNGYDFMHIVDPARNQGGNHLGYDLREFYETSITYREAKFRRVNKTFEERNVGFIVYRPNKLTTTIFRQFAELLLGAINHNAMVRNEQPAYTEVLWMWKDVIHERILNNRNDVCRKLSKGEKEYCQKPPFKPHKLARPGPLCRRGCRFAHEKWW</sequence>
<evidence type="ECO:0000256" key="1">
    <source>
        <dbReference type="SAM" id="MobiDB-lite"/>
    </source>
</evidence>
<name>K8F2K8_9CHLO</name>
<proteinExistence type="predicted"/>
<reference evidence="2 3" key="1">
    <citation type="submission" date="2011-10" db="EMBL/GenBank/DDBJ databases">
        <authorList>
            <person name="Genoscope - CEA"/>
        </authorList>
    </citation>
    <scope>NUCLEOTIDE SEQUENCE [LARGE SCALE GENOMIC DNA]</scope>
    <source>
        <strain evidence="2 3">RCC 1105</strain>
    </source>
</reference>
<accession>K8F2K8</accession>
<organism evidence="2 3">
    <name type="scientific">Bathycoccus prasinos</name>
    <dbReference type="NCBI Taxonomy" id="41875"/>
    <lineage>
        <taxon>Eukaryota</taxon>
        <taxon>Viridiplantae</taxon>
        <taxon>Chlorophyta</taxon>
        <taxon>Mamiellophyceae</taxon>
        <taxon>Mamiellales</taxon>
        <taxon>Bathycoccaceae</taxon>
        <taxon>Bathycoccus</taxon>
    </lineage>
</organism>
<evidence type="ECO:0000313" key="2">
    <source>
        <dbReference type="EMBL" id="CCO66277.1"/>
    </source>
</evidence>
<feature type="compositionally biased region" description="Low complexity" evidence="1">
    <location>
        <begin position="1"/>
        <end position="15"/>
    </location>
</feature>